<dbReference type="NCBIfam" id="TIGR01730">
    <property type="entry name" value="RND_mfp"/>
    <property type="match status" value="1"/>
</dbReference>
<comment type="caution">
    <text evidence="6">The sequence shown here is derived from an EMBL/GenBank/DDBJ whole genome shotgun (WGS) entry which is preliminary data.</text>
</comment>
<dbReference type="GO" id="GO:0015562">
    <property type="term" value="F:efflux transmembrane transporter activity"/>
    <property type="evidence" value="ECO:0007669"/>
    <property type="project" value="TreeGrafter"/>
</dbReference>
<dbReference type="InterPro" id="IPR006143">
    <property type="entry name" value="RND_pump_MFP"/>
</dbReference>
<evidence type="ECO:0000256" key="2">
    <source>
        <dbReference type="SAM" id="Coils"/>
    </source>
</evidence>
<comment type="similarity">
    <text evidence="1">Belongs to the membrane fusion protein (MFP) (TC 8.A.1) family.</text>
</comment>
<dbReference type="Gene3D" id="2.40.50.100">
    <property type="match status" value="1"/>
</dbReference>
<dbReference type="GO" id="GO:1990281">
    <property type="term" value="C:efflux pump complex"/>
    <property type="evidence" value="ECO:0007669"/>
    <property type="project" value="TreeGrafter"/>
</dbReference>
<dbReference type="SUPFAM" id="SSF111369">
    <property type="entry name" value="HlyD-like secretion proteins"/>
    <property type="match status" value="1"/>
</dbReference>
<organism evidence="6 7">
    <name type="scientific">Sunxiuqinia dokdonensis</name>
    <dbReference type="NCBI Taxonomy" id="1409788"/>
    <lineage>
        <taxon>Bacteria</taxon>
        <taxon>Pseudomonadati</taxon>
        <taxon>Bacteroidota</taxon>
        <taxon>Bacteroidia</taxon>
        <taxon>Marinilabiliales</taxon>
        <taxon>Prolixibacteraceae</taxon>
        <taxon>Sunxiuqinia</taxon>
    </lineage>
</organism>
<dbReference type="Pfam" id="PF25885">
    <property type="entry name" value="HH_EMRA"/>
    <property type="match status" value="1"/>
</dbReference>
<dbReference type="Proteomes" id="UP000036958">
    <property type="component" value="Unassembled WGS sequence"/>
</dbReference>
<dbReference type="PANTHER" id="PTHR30469:SF33">
    <property type="entry name" value="SLR1207 PROTEIN"/>
    <property type="match status" value="1"/>
</dbReference>
<dbReference type="EMBL" id="LGIA01000149">
    <property type="protein sequence ID" value="KOH45091.1"/>
    <property type="molecule type" value="Genomic_DNA"/>
</dbReference>
<protein>
    <submittedName>
        <fullName evidence="6">RND transporter MFP subunit</fullName>
    </submittedName>
</protein>
<accession>A0A0L8V9H1</accession>
<keyword evidence="4" id="KW-0812">Transmembrane</keyword>
<feature type="domain" description="Multidrug export protein EmrA/FarA alpha-helical hairpin" evidence="5">
    <location>
        <begin position="110"/>
        <end position="174"/>
    </location>
</feature>
<evidence type="ECO:0000256" key="4">
    <source>
        <dbReference type="SAM" id="Phobius"/>
    </source>
</evidence>
<reference evidence="7" key="1">
    <citation type="submission" date="2015-07" db="EMBL/GenBank/DDBJ databases">
        <title>Genome sequencing of Sunxiuqinia dokdonensis strain SK.</title>
        <authorList>
            <person name="Ahn S."/>
            <person name="Kim B.-C."/>
        </authorList>
    </citation>
    <scope>NUCLEOTIDE SEQUENCE [LARGE SCALE GENOMIC DNA]</scope>
    <source>
        <strain evidence="7">SK</strain>
    </source>
</reference>
<feature type="transmembrane region" description="Helical" evidence="4">
    <location>
        <begin position="20"/>
        <end position="38"/>
    </location>
</feature>
<dbReference type="AlphaFoldDB" id="A0A0L8V9H1"/>
<name>A0A0L8V9H1_9BACT</name>
<feature type="coiled-coil region" evidence="2">
    <location>
        <begin position="113"/>
        <end position="178"/>
    </location>
</feature>
<keyword evidence="4" id="KW-1133">Transmembrane helix</keyword>
<evidence type="ECO:0000259" key="5">
    <source>
        <dbReference type="Pfam" id="PF25885"/>
    </source>
</evidence>
<keyword evidence="2" id="KW-0175">Coiled coil</keyword>
<dbReference type="InterPro" id="IPR058633">
    <property type="entry name" value="EmrA/FarA_HH"/>
</dbReference>
<sequence>MKQKTETIIKPTAMKKIFRILGIALLVAVFGGTIYFLYTKSKKTPDLFETKAPFVSNVIRKTVATGSVVPRQEIEIKPQVSGIIDEIYIRAGEFVTKDQVIAKIKIIPDMVNLNAAESRVKRANINFEDAKTDYERQQKLFDTDVISYEEFKNAKVAYDSAKEELAAAENNLELIKHGVTKKAETATNTLVRSTINGMVLDVPVEVGNSVIQSNTFNEGTSIASIADMQDMIFEGKVDETEVGKIKEGMPIELEIGAIEKEKFQAILEYISPKGVEENGAIQFEIKADVSLKDNQFIRAGYSANASIVLERKDSVLVIPEGMLKFENDSAFVEVLVNETEHLFEKRKVETGISDGINIEVVSGIGKDEKVKGDKIDPKKLKETENNQG</sequence>
<dbReference type="Gene3D" id="6.20.50.140">
    <property type="match status" value="1"/>
</dbReference>
<keyword evidence="7" id="KW-1185">Reference proteome</keyword>
<dbReference type="STRING" id="1409788.NC99_22160"/>
<dbReference type="Gene3D" id="1.10.287.470">
    <property type="entry name" value="Helix hairpin bin"/>
    <property type="match status" value="1"/>
</dbReference>
<evidence type="ECO:0000256" key="3">
    <source>
        <dbReference type="SAM" id="MobiDB-lite"/>
    </source>
</evidence>
<dbReference type="Gene3D" id="2.40.30.170">
    <property type="match status" value="1"/>
</dbReference>
<keyword evidence="4" id="KW-0472">Membrane</keyword>
<feature type="region of interest" description="Disordered" evidence="3">
    <location>
        <begin position="369"/>
        <end position="388"/>
    </location>
</feature>
<evidence type="ECO:0000313" key="6">
    <source>
        <dbReference type="EMBL" id="KOH45091.1"/>
    </source>
</evidence>
<evidence type="ECO:0000313" key="7">
    <source>
        <dbReference type="Proteomes" id="UP000036958"/>
    </source>
</evidence>
<evidence type="ECO:0000256" key="1">
    <source>
        <dbReference type="ARBA" id="ARBA00009477"/>
    </source>
</evidence>
<dbReference type="PATRIC" id="fig|1409788.3.peg.2285"/>
<gene>
    <name evidence="6" type="ORF">NC99_22160</name>
</gene>
<proteinExistence type="inferred from homology"/>
<dbReference type="PANTHER" id="PTHR30469">
    <property type="entry name" value="MULTIDRUG RESISTANCE PROTEIN MDTA"/>
    <property type="match status" value="1"/>
</dbReference>